<evidence type="ECO:0000313" key="2">
    <source>
        <dbReference type="EMBL" id="KAF2850831.1"/>
    </source>
</evidence>
<dbReference type="OrthoDB" id="5413827at2759"/>
<accession>A0A6A7B5S1</accession>
<dbReference type="Proteomes" id="UP000799423">
    <property type="component" value="Unassembled WGS sequence"/>
</dbReference>
<name>A0A6A7B5S1_9PLEO</name>
<dbReference type="AlphaFoldDB" id="A0A6A7B5S1"/>
<dbReference type="EMBL" id="MU006305">
    <property type="protein sequence ID" value="KAF2850831.1"/>
    <property type="molecule type" value="Genomic_DNA"/>
</dbReference>
<dbReference type="PANTHER" id="PTHR38790">
    <property type="entry name" value="2EXR DOMAIN-CONTAINING PROTEIN-RELATED"/>
    <property type="match status" value="1"/>
</dbReference>
<dbReference type="PANTHER" id="PTHR38790:SF4">
    <property type="entry name" value="2EXR DOMAIN-CONTAINING PROTEIN"/>
    <property type="match status" value="1"/>
</dbReference>
<evidence type="ECO:0000313" key="3">
    <source>
        <dbReference type="Proteomes" id="UP000799423"/>
    </source>
</evidence>
<dbReference type="InterPro" id="IPR056632">
    <property type="entry name" value="DUF7730"/>
</dbReference>
<organism evidence="2 3">
    <name type="scientific">Plenodomus tracheiphilus IPT5</name>
    <dbReference type="NCBI Taxonomy" id="1408161"/>
    <lineage>
        <taxon>Eukaryota</taxon>
        <taxon>Fungi</taxon>
        <taxon>Dikarya</taxon>
        <taxon>Ascomycota</taxon>
        <taxon>Pezizomycotina</taxon>
        <taxon>Dothideomycetes</taxon>
        <taxon>Pleosporomycetidae</taxon>
        <taxon>Pleosporales</taxon>
        <taxon>Pleosporineae</taxon>
        <taxon>Leptosphaeriaceae</taxon>
        <taxon>Plenodomus</taxon>
    </lineage>
</organism>
<feature type="domain" description="DUF7730" evidence="1">
    <location>
        <begin position="35"/>
        <end position="147"/>
    </location>
</feature>
<gene>
    <name evidence="2" type="ORF">T440DRAFT_86645</name>
</gene>
<proteinExistence type="predicted"/>
<sequence length="202" mass="23059">MQTAFRKARGRKSLPQSRFAAPEDVLLTEKSEHTLLGLPREIRDMIYEYAIGNEDVHLMLCIGSHKDSVLPYTFGFTSPNMPVRKSAMSWTDLFGLSRSCRQLYQETQLLPYKLSIFNLWSRERTEVFLSHLSDKQRDSISTIMLSRRLGEGTWKITKQLERLVGLKRILMDGLSPDEQKVVQAFATKKDLCLVTSGGELSG</sequence>
<keyword evidence="3" id="KW-1185">Reference proteome</keyword>
<protein>
    <recommendedName>
        <fullName evidence="1">DUF7730 domain-containing protein</fullName>
    </recommendedName>
</protein>
<dbReference type="Pfam" id="PF24864">
    <property type="entry name" value="DUF7730"/>
    <property type="match status" value="1"/>
</dbReference>
<evidence type="ECO:0000259" key="1">
    <source>
        <dbReference type="Pfam" id="PF24864"/>
    </source>
</evidence>
<reference evidence="2" key="1">
    <citation type="submission" date="2020-01" db="EMBL/GenBank/DDBJ databases">
        <authorList>
            <consortium name="DOE Joint Genome Institute"/>
            <person name="Haridas S."/>
            <person name="Albert R."/>
            <person name="Binder M."/>
            <person name="Bloem J."/>
            <person name="Labutti K."/>
            <person name="Salamov A."/>
            <person name="Andreopoulos B."/>
            <person name="Baker S.E."/>
            <person name="Barry K."/>
            <person name="Bills G."/>
            <person name="Bluhm B.H."/>
            <person name="Cannon C."/>
            <person name="Castanera R."/>
            <person name="Culley D.E."/>
            <person name="Daum C."/>
            <person name="Ezra D."/>
            <person name="Gonzalez J.B."/>
            <person name="Henrissat B."/>
            <person name="Kuo A."/>
            <person name="Liang C."/>
            <person name="Lipzen A."/>
            <person name="Lutzoni F."/>
            <person name="Magnuson J."/>
            <person name="Mondo S."/>
            <person name="Nolan M."/>
            <person name="Ohm R."/>
            <person name="Pangilinan J."/>
            <person name="Park H.-J."/>
            <person name="Ramirez L."/>
            <person name="Alfaro M."/>
            <person name="Sun H."/>
            <person name="Tritt A."/>
            <person name="Yoshinaga Y."/>
            <person name="Zwiers L.-H."/>
            <person name="Turgeon B.G."/>
            <person name="Goodwin S.B."/>
            <person name="Spatafora J.W."/>
            <person name="Crous P.W."/>
            <person name="Grigoriev I.V."/>
        </authorList>
    </citation>
    <scope>NUCLEOTIDE SEQUENCE</scope>
    <source>
        <strain evidence="2">IPT5</strain>
    </source>
</reference>